<name>X0V6S8_9ZZZZ</name>
<evidence type="ECO:0000313" key="1">
    <source>
        <dbReference type="EMBL" id="GAG07062.1"/>
    </source>
</evidence>
<accession>X0V6S8</accession>
<proteinExistence type="predicted"/>
<reference evidence="1" key="1">
    <citation type="journal article" date="2014" name="Front. Microbiol.">
        <title>High frequency of phylogenetically diverse reductive dehalogenase-homologous genes in deep subseafloor sedimentary metagenomes.</title>
        <authorList>
            <person name="Kawai M."/>
            <person name="Futagami T."/>
            <person name="Toyoda A."/>
            <person name="Takaki Y."/>
            <person name="Nishi S."/>
            <person name="Hori S."/>
            <person name="Arai W."/>
            <person name="Tsubouchi T."/>
            <person name="Morono Y."/>
            <person name="Uchiyama I."/>
            <person name="Ito T."/>
            <person name="Fujiyama A."/>
            <person name="Inagaki F."/>
            <person name="Takami H."/>
        </authorList>
    </citation>
    <scope>NUCLEOTIDE SEQUENCE</scope>
    <source>
        <strain evidence="1">Expedition CK06-06</strain>
    </source>
</reference>
<dbReference type="AlphaFoldDB" id="X0V6S8"/>
<dbReference type="SUPFAM" id="SSF52540">
    <property type="entry name" value="P-loop containing nucleoside triphosphate hydrolases"/>
    <property type="match status" value="1"/>
</dbReference>
<comment type="caution">
    <text evidence="1">The sequence shown here is derived from an EMBL/GenBank/DDBJ whole genome shotgun (WGS) entry which is preliminary data.</text>
</comment>
<organism evidence="1">
    <name type="scientific">marine sediment metagenome</name>
    <dbReference type="NCBI Taxonomy" id="412755"/>
    <lineage>
        <taxon>unclassified sequences</taxon>
        <taxon>metagenomes</taxon>
        <taxon>ecological metagenomes</taxon>
    </lineage>
</organism>
<gene>
    <name evidence="1" type="ORF">S01H1_46328</name>
</gene>
<sequence length="110" mass="12893">MPVAPKYRLGDDRPKAPRQFTNREELIGAFTKAITELLPGDYRLLVYYGVGGIGKTRLRKELCWLLEEQHPQIIFAALDFAMPAYRDVETALFWLRQDLSQEYRIQIPFF</sequence>
<evidence type="ECO:0008006" key="2">
    <source>
        <dbReference type="Google" id="ProtNLM"/>
    </source>
</evidence>
<dbReference type="InterPro" id="IPR027417">
    <property type="entry name" value="P-loop_NTPase"/>
</dbReference>
<dbReference type="EMBL" id="BARS01029662">
    <property type="protein sequence ID" value="GAG07062.1"/>
    <property type="molecule type" value="Genomic_DNA"/>
</dbReference>
<protein>
    <recommendedName>
        <fullName evidence="2">Orc1-like AAA ATPase domain-containing protein</fullName>
    </recommendedName>
</protein>
<dbReference type="Gene3D" id="3.40.50.300">
    <property type="entry name" value="P-loop containing nucleotide triphosphate hydrolases"/>
    <property type="match status" value="1"/>
</dbReference>